<dbReference type="AlphaFoldDB" id="A0A1B2DFB2"/>
<evidence type="ECO:0000313" key="1">
    <source>
        <dbReference type="EMBL" id="ANY66403.1"/>
    </source>
</evidence>
<reference evidence="1" key="1">
    <citation type="submission" date="2016-08" db="EMBL/GenBank/DDBJ databases">
        <title>Complete Genome Seqeunce of Paenibacillus sp. BIHB 4019 from tea rhizoplane.</title>
        <authorList>
            <person name="Thakur R."/>
            <person name="Swarnkar M.K."/>
            <person name="Gulati A."/>
        </authorList>
    </citation>
    <scope>NUCLEOTIDE SEQUENCE [LARGE SCALE GENOMIC DNA]</scope>
    <source>
        <strain evidence="1">BIHB4019</strain>
    </source>
</reference>
<name>A0A1B2DFB2_9BACL</name>
<organism evidence="1">
    <name type="scientific">Paenibacillus sp. BIHB 4019</name>
    <dbReference type="NCBI Taxonomy" id="1870819"/>
    <lineage>
        <taxon>Bacteria</taxon>
        <taxon>Bacillati</taxon>
        <taxon>Bacillota</taxon>
        <taxon>Bacilli</taxon>
        <taxon>Bacillales</taxon>
        <taxon>Paenibacillaceae</taxon>
        <taxon>Paenibacillus</taxon>
    </lineage>
</organism>
<gene>
    <name evidence="1" type="ORF">BBD42_07985</name>
</gene>
<sequence>MPRPNRYQIMDLYKSEIEFVLQELKKNIFSISDINFVLFSNQYKWKLPASTTTEEFIEFLVERRKILRQVVIILGGREIIRYVLTNSQLDHTEFAVSLFSNLYLSHYSAVTLHDLTNEIVKSIYVNREQSEKKGAPSGVLLQQNIDQAFLKPMRQTNNFFDFESRRIYVLNGRYTNQLGIIDKNGFKVTDLERTLIDIAVRPDYSGGVNEVLNIYRRAKGLISINKMRMYIQKLKYIYPYHQPIGFYLELAGYNDTALKLMSNIPMEHDFYLTYNIIEKAYSSRWKLYYPRNLS</sequence>
<dbReference type="EMBL" id="CP016808">
    <property type="protein sequence ID" value="ANY66403.1"/>
    <property type="molecule type" value="Genomic_DNA"/>
</dbReference>
<dbReference type="RefSeq" id="WP_099517742.1">
    <property type="nucleotide sequence ID" value="NZ_CP016808.1"/>
</dbReference>
<accession>A0A1B2DFB2</accession>
<proteinExistence type="predicted"/>
<protein>
    <submittedName>
        <fullName evidence="1">Uncharacterized protein</fullName>
    </submittedName>
</protein>